<organism evidence="1 2">
    <name type="scientific">Roseateles terrae</name>
    <dbReference type="NCBI Taxonomy" id="431060"/>
    <lineage>
        <taxon>Bacteria</taxon>
        <taxon>Pseudomonadati</taxon>
        <taxon>Pseudomonadota</taxon>
        <taxon>Betaproteobacteria</taxon>
        <taxon>Burkholderiales</taxon>
        <taxon>Sphaerotilaceae</taxon>
        <taxon>Roseateles</taxon>
    </lineage>
</organism>
<dbReference type="Proteomes" id="UP000574369">
    <property type="component" value="Unassembled WGS sequence"/>
</dbReference>
<gene>
    <name evidence="1" type="ORF">FHS28_004802</name>
</gene>
<accession>A0ABR6GZ40</accession>
<dbReference type="EMBL" id="JACHXO010000013">
    <property type="protein sequence ID" value="MBB3197375.1"/>
    <property type="molecule type" value="Genomic_DNA"/>
</dbReference>
<evidence type="ECO:0000313" key="1">
    <source>
        <dbReference type="EMBL" id="MBB3197375.1"/>
    </source>
</evidence>
<name>A0ABR6GZ40_9BURK</name>
<proteinExistence type="predicted"/>
<reference evidence="1 2" key="1">
    <citation type="submission" date="2020-08" db="EMBL/GenBank/DDBJ databases">
        <title>Genomic Encyclopedia of Type Strains, Phase III (KMG-III): the genomes of soil and plant-associated and newly described type strains.</title>
        <authorList>
            <person name="Whitman W."/>
        </authorList>
    </citation>
    <scope>NUCLEOTIDE SEQUENCE [LARGE SCALE GENOMIC DNA]</scope>
    <source>
        <strain evidence="1 2">CECT 7247</strain>
    </source>
</reference>
<keyword evidence="2" id="KW-1185">Reference proteome</keyword>
<protein>
    <submittedName>
        <fullName evidence="1">Uncharacterized protein</fullName>
    </submittedName>
</protein>
<comment type="caution">
    <text evidence="1">The sequence shown here is derived from an EMBL/GenBank/DDBJ whole genome shotgun (WGS) entry which is preliminary data.</text>
</comment>
<sequence length="73" mass="8473">MGIVSQFTVRLALRLQVKDHKGAVWALTVKHEYRAEDLDMQGGQNLKLRFRMSASRKLRPNFGANMRWTRKAS</sequence>
<evidence type="ECO:0000313" key="2">
    <source>
        <dbReference type="Proteomes" id="UP000574369"/>
    </source>
</evidence>